<gene>
    <name evidence="3" type="ORF">HINF_LOCUS10006</name>
    <name evidence="4" type="ORF">HINF_LOCUS11123</name>
</gene>
<accession>A0AA86TN24</accession>
<dbReference type="Proteomes" id="UP001642409">
    <property type="component" value="Unassembled WGS sequence"/>
</dbReference>
<evidence type="ECO:0000256" key="1">
    <source>
        <dbReference type="SAM" id="Coils"/>
    </source>
</evidence>
<evidence type="ECO:0000313" key="4">
    <source>
        <dbReference type="EMBL" id="CAL5989976.1"/>
    </source>
</evidence>
<protein>
    <submittedName>
        <fullName evidence="4">Hypothetical_protein</fullName>
    </submittedName>
</protein>
<reference evidence="4 5" key="2">
    <citation type="submission" date="2024-07" db="EMBL/GenBank/DDBJ databases">
        <authorList>
            <person name="Akdeniz Z."/>
        </authorList>
    </citation>
    <scope>NUCLEOTIDE SEQUENCE [LARGE SCALE GENOMIC DNA]</scope>
</reference>
<evidence type="ECO:0000256" key="2">
    <source>
        <dbReference type="SAM" id="MobiDB-lite"/>
    </source>
</evidence>
<feature type="coiled-coil region" evidence="1">
    <location>
        <begin position="74"/>
        <end position="140"/>
    </location>
</feature>
<organism evidence="3">
    <name type="scientific">Hexamita inflata</name>
    <dbReference type="NCBI Taxonomy" id="28002"/>
    <lineage>
        <taxon>Eukaryota</taxon>
        <taxon>Metamonada</taxon>
        <taxon>Diplomonadida</taxon>
        <taxon>Hexamitidae</taxon>
        <taxon>Hexamitinae</taxon>
        <taxon>Hexamita</taxon>
    </lineage>
</organism>
<dbReference type="EMBL" id="CAXDID020000024">
    <property type="protein sequence ID" value="CAL5989976.1"/>
    <property type="molecule type" value="Genomic_DNA"/>
</dbReference>
<feature type="compositionally biased region" description="Basic and acidic residues" evidence="2">
    <location>
        <begin position="219"/>
        <end position="233"/>
    </location>
</feature>
<reference evidence="3" key="1">
    <citation type="submission" date="2023-06" db="EMBL/GenBank/DDBJ databases">
        <authorList>
            <person name="Kurt Z."/>
        </authorList>
    </citation>
    <scope>NUCLEOTIDE SEQUENCE</scope>
</reference>
<dbReference type="AlphaFoldDB" id="A0AA86TN24"/>
<feature type="region of interest" description="Disordered" evidence="2">
    <location>
        <begin position="1"/>
        <end position="24"/>
    </location>
</feature>
<dbReference type="EMBL" id="CATOUU010000248">
    <property type="protein sequence ID" value="CAI9922361.1"/>
    <property type="molecule type" value="Genomic_DNA"/>
</dbReference>
<feature type="region of interest" description="Disordered" evidence="2">
    <location>
        <begin position="210"/>
        <end position="256"/>
    </location>
</feature>
<evidence type="ECO:0000313" key="3">
    <source>
        <dbReference type="EMBL" id="CAI9922361.1"/>
    </source>
</evidence>
<comment type="caution">
    <text evidence="3">The sequence shown here is derived from an EMBL/GenBank/DDBJ whole genome shotgun (WGS) entry which is preliminary data.</text>
</comment>
<name>A0AA86TN24_9EUKA</name>
<keyword evidence="1" id="KW-0175">Coiled coil</keyword>
<keyword evidence="5" id="KW-1185">Reference proteome</keyword>
<sequence length="256" mass="29811">MSTEYSPSRRSKLSPESTYNTPMVGNFAESQNEVRYLRYLQKLAEQTKSGTQSVHAGEMFRTVSDQLKKNVEIISKFELQVKAEAQKNEKLTMENERLKRELSNLQVTFSGTQREPADVIRQQKAEIESLKAHVGILQAEIKQHSQSKKQFEILENKDYAKLASAYRTEKMQHKLKTEQLQKMVHELRKQKTYLEKMIPESQRTTTFMTSPESVAVPMRAEKNKSEEKNKIIIEEEEENVMNMADEKVEGEMEEEK</sequence>
<evidence type="ECO:0000313" key="5">
    <source>
        <dbReference type="Proteomes" id="UP001642409"/>
    </source>
</evidence>
<proteinExistence type="predicted"/>